<accession>A0A5D9C239</accession>
<organism evidence="3 4">
    <name type="scientific">Sphingomonas montanisoli</name>
    <dbReference type="NCBI Taxonomy" id="2606412"/>
    <lineage>
        <taxon>Bacteria</taxon>
        <taxon>Pseudomonadati</taxon>
        <taxon>Pseudomonadota</taxon>
        <taxon>Alphaproteobacteria</taxon>
        <taxon>Sphingomonadales</taxon>
        <taxon>Sphingomonadaceae</taxon>
        <taxon>Sphingomonas</taxon>
    </lineage>
</organism>
<dbReference type="Pfam" id="PF20084">
    <property type="entry name" value="TrbK"/>
    <property type="match status" value="1"/>
</dbReference>
<comment type="caution">
    <text evidence="3">The sequence shown here is derived from an EMBL/GenBank/DDBJ whole genome shotgun (WGS) entry which is preliminary data.</text>
</comment>
<keyword evidence="2" id="KW-1133">Transmembrane helix</keyword>
<feature type="transmembrane region" description="Helical" evidence="2">
    <location>
        <begin position="25"/>
        <end position="47"/>
    </location>
</feature>
<keyword evidence="4" id="KW-1185">Reference proteome</keyword>
<feature type="region of interest" description="Disordered" evidence="1">
    <location>
        <begin position="1"/>
        <end position="23"/>
    </location>
</feature>
<keyword evidence="2" id="KW-0812">Transmembrane</keyword>
<gene>
    <name evidence="3" type="primary">trbK-alt</name>
    <name evidence="3" type="ORF">FYJ91_11735</name>
</gene>
<evidence type="ECO:0000256" key="1">
    <source>
        <dbReference type="SAM" id="MobiDB-lite"/>
    </source>
</evidence>
<reference evidence="3 4" key="1">
    <citation type="submission" date="2019-08" db="EMBL/GenBank/DDBJ databases">
        <authorList>
            <person name="Wang G."/>
            <person name="Xu Z."/>
        </authorList>
    </citation>
    <scope>NUCLEOTIDE SEQUENCE [LARGE SCALE GENOMIC DNA]</scope>
    <source>
        <strain evidence="3 4">ZX</strain>
    </source>
</reference>
<dbReference type="AlphaFoldDB" id="A0A5D9C239"/>
<dbReference type="EMBL" id="VTOU01000003">
    <property type="protein sequence ID" value="TZG25679.1"/>
    <property type="molecule type" value="Genomic_DNA"/>
</dbReference>
<evidence type="ECO:0000313" key="3">
    <source>
        <dbReference type="EMBL" id="TZG25679.1"/>
    </source>
</evidence>
<proteinExistence type="predicted"/>
<dbReference type="NCBIfam" id="TIGR04360">
    <property type="entry name" value="other_trbK"/>
    <property type="match status" value="1"/>
</dbReference>
<evidence type="ECO:0000256" key="2">
    <source>
        <dbReference type="SAM" id="Phobius"/>
    </source>
</evidence>
<keyword evidence="2" id="KW-0472">Membrane</keyword>
<dbReference type="Proteomes" id="UP000322077">
    <property type="component" value="Unassembled WGS sequence"/>
</dbReference>
<dbReference type="InterPro" id="IPR027587">
    <property type="entry name" value="TrbK"/>
</dbReference>
<sequence>MSPRAWRCSMTEEQAPRRRPASPKWPTLAIGAIGVGTIAGMIGLIALRDPVPSAPRFAVAADDASPAPSAGGGPLMEELLRCRALPAGSTDAACEQAWEVNRRRFLGESRSYVAPRPAAASSPAVSQIPER</sequence>
<evidence type="ECO:0000313" key="4">
    <source>
        <dbReference type="Proteomes" id="UP000322077"/>
    </source>
</evidence>
<name>A0A5D9C239_9SPHN</name>
<protein>
    <submittedName>
        <fullName evidence="3">Putative entry exclusion protein TrbK-alt</fullName>
    </submittedName>
</protein>